<dbReference type="EMBL" id="CAKXYY010000007">
    <property type="protein sequence ID" value="CAH2352686.1"/>
    <property type="molecule type" value="Genomic_DNA"/>
</dbReference>
<dbReference type="PROSITE" id="PS51257">
    <property type="entry name" value="PROKAR_LIPOPROTEIN"/>
    <property type="match status" value="1"/>
</dbReference>
<comment type="caution">
    <text evidence="2">The sequence shown here is derived from an EMBL/GenBank/DDBJ whole genome shotgun (WGS) entry which is preliminary data.</text>
</comment>
<name>A0A9P0QPV6_9ASCO</name>
<evidence type="ECO:0000256" key="1">
    <source>
        <dbReference type="SAM" id="MobiDB-lite"/>
    </source>
</evidence>
<feature type="region of interest" description="Disordered" evidence="1">
    <location>
        <begin position="1"/>
        <end position="44"/>
    </location>
</feature>
<organism evidence="2 3">
    <name type="scientific">[Candida] railenensis</name>
    <dbReference type="NCBI Taxonomy" id="45579"/>
    <lineage>
        <taxon>Eukaryota</taxon>
        <taxon>Fungi</taxon>
        <taxon>Dikarya</taxon>
        <taxon>Ascomycota</taxon>
        <taxon>Saccharomycotina</taxon>
        <taxon>Pichiomycetes</taxon>
        <taxon>Debaryomycetaceae</taxon>
        <taxon>Kurtzmaniella</taxon>
    </lineage>
</organism>
<reference evidence="2" key="1">
    <citation type="submission" date="2022-03" db="EMBL/GenBank/DDBJ databases">
        <authorList>
            <person name="Legras J.-L."/>
            <person name="Devillers H."/>
            <person name="Grondin C."/>
        </authorList>
    </citation>
    <scope>NUCLEOTIDE SEQUENCE</scope>
    <source>
        <strain evidence="2">CLIB 1423</strain>
    </source>
</reference>
<protein>
    <submittedName>
        <fullName evidence="2">Uncharacterized protein</fullName>
    </submittedName>
</protein>
<gene>
    <name evidence="2" type="ORF">CLIB1423_07S05226</name>
</gene>
<evidence type="ECO:0000313" key="2">
    <source>
        <dbReference type="EMBL" id="CAH2352686.1"/>
    </source>
</evidence>
<feature type="compositionally biased region" description="Basic residues" evidence="1">
    <location>
        <begin position="1"/>
        <end position="11"/>
    </location>
</feature>
<feature type="compositionally biased region" description="Low complexity" evidence="1">
    <location>
        <begin position="16"/>
        <end position="30"/>
    </location>
</feature>
<keyword evidence="3" id="KW-1185">Reference proteome</keyword>
<dbReference type="AlphaFoldDB" id="A0A9P0QPV6"/>
<proteinExistence type="predicted"/>
<sequence length="91" mass="10393">MHAKWKSHFRTKSVGSNPLSTSPTSNTSFSCRPRSNTLPSIMYTPSDAYTGEKVERVDEDVDEEQIDKFATNILSIVNSLQKYEYEVSWNI</sequence>
<dbReference type="Proteomes" id="UP000837801">
    <property type="component" value="Unassembled WGS sequence"/>
</dbReference>
<evidence type="ECO:0000313" key="3">
    <source>
        <dbReference type="Proteomes" id="UP000837801"/>
    </source>
</evidence>
<accession>A0A9P0QPV6</accession>